<comment type="caution">
    <text evidence="11">The sequence shown here is derived from an EMBL/GenBank/DDBJ whole genome shotgun (WGS) entry which is preliminary data.</text>
</comment>
<evidence type="ECO:0000259" key="10">
    <source>
        <dbReference type="Pfam" id="PF00720"/>
    </source>
</evidence>
<comment type="subcellular location">
    <subcellularLocation>
        <location evidence="1">Secreted</location>
    </subcellularLocation>
</comment>
<dbReference type="Pfam" id="PF00720">
    <property type="entry name" value="SSI"/>
    <property type="match status" value="1"/>
</dbReference>
<dbReference type="Proteomes" id="UP001589693">
    <property type="component" value="Unassembled WGS sequence"/>
</dbReference>
<evidence type="ECO:0000256" key="6">
    <source>
        <dbReference type="ARBA" id="ARBA00022900"/>
    </source>
</evidence>
<evidence type="ECO:0000313" key="11">
    <source>
        <dbReference type="EMBL" id="MFB9905276.1"/>
    </source>
</evidence>
<dbReference type="SUPFAM" id="SSF55399">
    <property type="entry name" value="Subtilisin inhibitor"/>
    <property type="match status" value="1"/>
</dbReference>
<evidence type="ECO:0000256" key="1">
    <source>
        <dbReference type="ARBA" id="ARBA00004613"/>
    </source>
</evidence>
<proteinExistence type="inferred from homology"/>
<feature type="signal peptide" evidence="9">
    <location>
        <begin position="1"/>
        <end position="27"/>
    </location>
</feature>
<dbReference type="PRINTS" id="PR00294">
    <property type="entry name" value="SSBTLNINHBTR"/>
</dbReference>
<dbReference type="InterPro" id="IPR000691">
    <property type="entry name" value="Prot_inh_I16_SSI"/>
</dbReference>
<name>A0ABV5ZWL6_9PSEU</name>
<dbReference type="Gene3D" id="3.30.350.10">
    <property type="entry name" value="Subtilisin inhibitor-like"/>
    <property type="match status" value="1"/>
</dbReference>
<dbReference type="InterPro" id="IPR023549">
    <property type="entry name" value="Subtilisin_inhibitor"/>
</dbReference>
<evidence type="ECO:0000256" key="7">
    <source>
        <dbReference type="ARBA" id="ARBA00023157"/>
    </source>
</evidence>
<feature type="domain" description="Subtilisin inhibitor" evidence="10">
    <location>
        <begin position="33"/>
        <end position="114"/>
    </location>
</feature>
<evidence type="ECO:0000256" key="9">
    <source>
        <dbReference type="SAM" id="SignalP"/>
    </source>
</evidence>
<evidence type="ECO:0000256" key="4">
    <source>
        <dbReference type="ARBA" id="ARBA00022525"/>
    </source>
</evidence>
<keyword evidence="5 8" id="KW-0646">Protease inhibitor</keyword>
<accession>A0ABV5ZWL6</accession>
<evidence type="ECO:0000256" key="2">
    <source>
        <dbReference type="ARBA" id="ARBA00010472"/>
    </source>
</evidence>
<dbReference type="InterPro" id="IPR036819">
    <property type="entry name" value="Subtilisin_inhibitor-like_sf"/>
</dbReference>
<comment type="similarity">
    <text evidence="2 8">Belongs to the protease inhibitor I16 (SSI) family.</text>
</comment>
<organism evidence="11 12">
    <name type="scientific">Allokutzneria oryzae</name>
    <dbReference type="NCBI Taxonomy" id="1378989"/>
    <lineage>
        <taxon>Bacteria</taxon>
        <taxon>Bacillati</taxon>
        <taxon>Actinomycetota</taxon>
        <taxon>Actinomycetes</taxon>
        <taxon>Pseudonocardiales</taxon>
        <taxon>Pseudonocardiaceae</taxon>
        <taxon>Allokutzneria</taxon>
    </lineage>
</organism>
<dbReference type="RefSeq" id="WP_377852578.1">
    <property type="nucleotide sequence ID" value="NZ_JBHLZU010000011.1"/>
</dbReference>
<evidence type="ECO:0000256" key="5">
    <source>
        <dbReference type="ARBA" id="ARBA00022690"/>
    </source>
</evidence>
<keyword evidence="9" id="KW-0732">Signal</keyword>
<evidence type="ECO:0000256" key="3">
    <source>
        <dbReference type="ARBA" id="ARBA00011738"/>
    </source>
</evidence>
<reference evidence="11 12" key="1">
    <citation type="submission" date="2024-09" db="EMBL/GenBank/DDBJ databases">
        <authorList>
            <person name="Sun Q."/>
            <person name="Mori K."/>
        </authorList>
    </citation>
    <scope>NUCLEOTIDE SEQUENCE [LARGE SCALE GENOMIC DNA]</scope>
    <source>
        <strain evidence="11 12">TBRC 7907</strain>
    </source>
</reference>
<evidence type="ECO:0000256" key="8">
    <source>
        <dbReference type="RuleBase" id="RU003471"/>
    </source>
</evidence>
<keyword evidence="7" id="KW-1015">Disulfide bond</keyword>
<gene>
    <name evidence="11" type="ORF">ACFFQA_15170</name>
</gene>
<keyword evidence="4" id="KW-0964">Secreted</keyword>
<evidence type="ECO:0000313" key="12">
    <source>
        <dbReference type="Proteomes" id="UP001589693"/>
    </source>
</evidence>
<feature type="chain" id="PRO_5045415773" evidence="9">
    <location>
        <begin position="28"/>
        <end position="128"/>
    </location>
</feature>
<protein>
    <submittedName>
        <fullName evidence="11">SSI family serine proteinase inhibitor</fullName>
    </submittedName>
</protein>
<comment type="subunit">
    <text evidence="3">Homodimer.</text>
</comment>
<sequence length="128" mass="13480">MRTRHALLATALAAVAASTALTVPATAAPEDSTLELMLVHGDTVRRATLTCQPHGGNHPLAEAACKDLEQAHGNFAKLPGAADKACTMEYNPVDGTARGTWRGTPVEFTKHFGNPCVVNAETGPVFRF</sequence>
<keyword evidence="12" id="KW-1185">Reference proteome</keyword>
<keyword evidence="6 8" id="KW-0722">Serine protease inhibitor</keyword>
<dbReference type="EMBL" id="JBHLZU010000011">
    <property type="protein sequence ID" value="MFB9905276.1"/>
    <property type="molecule type" value="Genomic_DNA"/>
</dbReference>